<dbReference type="Pfam" id="PF01656">
    <property type="entry name" value="CbiA"/>
    <property type="match status" value="1"/>
</dbReference>
<dbReference type="PANTHER" id="PTHR13696:SF52">
    <property type="entry name" value="PARA FAMILY PROTEIN CT_582"/>
    <property type="match status" value="1"/>
</dbReference>
<gene>
    <name evidence="2" type="ORF">DEP91_01220</name>
</gene>
<dbReference type="InterPro" id="IPR027417">
    <property type="entry name" value="P-loop_NTPase"/>
</dbReference>
<organism evidence="2 3">
    <name type="scientific">Sphingomonas bacterium</name>
    <dbReference type="NCBI Taxonomy" id="1895847"/>
    <lineage>
        <taxon>Bacteria</taxon>
        <taxon>Pseudomonadati</taxon>
        <taxon>Pseudomonadota</taxon>
        <taxon>Alphaproteobacteria</taxon>
        <taxon>Sphingomonadales</taxon>
        <taxon>Sphingomonadaceae</taxon>
        <taxon>Sphingomonas</taxon>
    </lineage>
</organism>
<dbReference type="Proteomes" id="UP000262699">
    <property type="component" value="Unassembled WGS sequence"/>
</dbReference>
<dbReference type="EMBL" id="DOYJ01000039">
    <property type="protein sequence ID" value="HCB74791.1"/>
    <property type="molecule type" value="Genomic_DNA"/>
</dbReference>
<dbReference type="InterPro" id="IPR002586">
    <property type="entry name" value="CobQ/CobB/MinD/ParA_Nub-bd_dom"/>
</dbReference>
<dbReference type="NCBIfam" id="NF047398">
    <property type="entry name" value="AAA_KGGVGR"/>
    <property type="match status" value="1"/>
</dbReference>
<feature type="domain" description="CobQ/CobB/MinD/ParA nucleotide binding" evidence="1">
    <location>
        <begin position="16"/>
        <end position="124"/>
    </location>
</feature>
<comment type="caution">
    <text evidence="2">The sequence shown here is derived from an EMBL/GenBank/DDBJ whole genome shotgun (WGS) entry which is preliminary data.</text>
</comment>
<dbReference type="AlphaFoldDB" id="A0A3D0W7S5"/>
<reference evidence="2 3" key="1">
    <citation type="journal article" date="2018" name="Nat. Biotechnol.">
        <title>A standardized bacterial taxonomy based on genome phylogeny substantially revises the tree of life.</title>
        <authorList>
            <person name="Parks D.H."/>
            <person name="Chuvochina M."/>
            <person name="Waite D.W."/>
            <person name="Rinke C."/>
            <person name="Skarshewski A."/>
            <person name="Chaumeil P.A."/>
            <person name="Hugenholtz P."/>
        </authorList>
    </citation>
    <scope>NUCLEOTIDE SEQUENCE [LARGE SCALE GENOMIC DNA]</scope>
    <source>
        <strain evidence="2">UBA9015</strain>
    </source>
</reference>
<proteinExistence type="predicted"/>
<dbReference type="SUPFAM" id="SSF52540">
    <property type="entry name" value="P-loop containing nucleoside triphosphate hydrolases"/>
    <property type="match status" value="1"/>
</dbReference>
<accession>A0A3D0W7S5</accession>
<dbReference type="PANTHER" id="PTHR13696">
    <property type="entry name" value="P-LOOP CONTAINING NUCLEOSIDE TRIPHOSPHATE HYDROLASE"/>
    <property type="match status" value="1"/>
</dbReference>
<sequence>MARRSTARGKISTYFSYKGGVGRTMAVANVGFLAALAGKRVLLMDWDLEAPGLAVYFRGVTEHKAALDIRKSDGVLDLFIEWRDKLLDAQTSTEVSTLFDRFVSGKPFAACACPLVPAARLPKGAKLDLIGAGGKIVGEREPLPYAEALSRFHWPTFFADFAGGAMLDAFRGWAKKNYDLILIDSRTGLADVAGICTMQLPDEVVLCFVLNRQNTEGVADIAASIRAARGDEVRIRLSPMRVSKDRPTEEADARARAQRELRNAGLSPESVESDMASLSIAAAPNVPFYETLAPFVATSTSADPLTFEYLRMTQEMIGTKFEVPKLEQGWVETVRRRLQPRMTTVEYLSGLESADPDRAYEELDRFLDGALDADPNRELDADYVDALVRTAFEAGDWLWGENKQYPLRTLAEKALLLVRQLNTMGDGDWRIALVDALDEFDLRWSPSGGRETLKRTLDRDKILADGQQSNEILLRRARLAVYMARLREPETDRAQAEADLDRAQSLLNIISRPLTDDESDRLAIGFGEISAQRARICQRLGEVEQAKSFWLQVIELLPNARHMSQRGVRARNLVAEAHMSLASSADPAEASDHVIAAVRLSRTVVTRDVDQLARAVGHILAGPDSPEQALAFADLTFGRGRARGSPPLRAFDVAQSTRLAHLLEQLVLVMGEGPRRGSALLGLTDAAEQQLHRATRFISIARAAGPDPLRQMLAAYFSLCDTLSSAGAPESALEAIKLRLEAIRRTPRRPRS</sequence>
<dbReference type="Gene3D" id="3.40.50.300">
    <property type="entry name" value="P-loop containing nucleotide triphosphate hydrolases"/>
    <property type="match status" value="1"/>
</dbReference>
<evidence type="ECO:0000313" key="2">
    <source>
        <dbReference type="EMBL" id="HCB74791.1"/>
    </source>
</evidence>
<protein>
    <recommendedName>
        <fullName evidence="1">CobQ/CobB/MinD/ParA nucleotide binding domain-containing protein</fullName>
    </recommendedName>
</protein>
<evidence type="ECO:0000259" key="1">
    <source>
        <dbReference type="Pfam" id="PF01656"/>
    </source>
</evidence>
<dbReference type="InterPro" id="IPR050678">
    <property type="entry name" value="DNA_Partitioning_ATPase"/>
</dbReference>
<name>A0A3D0W7S5_9SPHN</name>
<evidence type="ECO:0000313" key="3">
    <source>
        <dbReference type="Proteomes" id="UP000262699"/>
    </source>
</evidence>